<dbReference type="GO" id="GO:0004175">
    <property type="term" value="F:endopeptidase activity"/>
    <property type="evidence" value="ECO:0007669"/>
    <property type="project" value="UniProtKB-ARBA"/>
</dbReference>
<feature type="transmembrane region" description="Helical" evidence="1">
    <location>
        <begin position="89"/>
        <end position="113"/>
    </location>
</feature>
<gene>
    <name evidence="3" type="ORF">D806_034760</name>
</gene>
<dbReference type="EMBL" id="CP027541">
    <property type="protein sequence ID" value="AWT54448.1"/>
    <property type="molecule type" value="Genomic_DNA"/>
</dbReference>
<feature type="transmembrane region" description="Helical" evidence="1">
    <location>
        <begin position="21"/>
        <end position="41"/>
    </location>
</feature>
<keyword evidence="1" id="KW-1133">Transmembrane helix</keyword>
<dbReference type="RefSeq" id="WP_198670873.1">
    <property type="nucleotide sequence ID" value="NZ_CP027541.1"/>
</dbReference>
<dbReference type="Pfam" id="PF02517">
    <property type="entry name" value="Rce1-like"/>
    <property type="match status" value="1"/>
</dbReference>
<proteinExistence type="predicted"/>
<sequence length="238" mass="25303">MSRPGTRVAPARPPHRWGLGAFVLVEVVYLAVSGAFALAAARAEPPVGLILVTIAVPTVLAASLAVLIARIRGNGARTDFRLRWSWRELWIGIAFGFGGLFVTLPAAALYLSIVGSDTTSAVGEVFEGVRATWPLALAVFATVTFVAPVCEEIVYRGLLWRALEQRWGRIVAALVSTVVFALAHFEPVRAPLLLVVAIPIAVARLYTDGLLAGIAAHQVTNLLPGLVLMYGLMGMTPA</sequence>
<evidence type="ECO:0000313" key="4">
    <source>
        <dbReference type="Proteomes" id="UP000011200"/>
    </source>
</evidence>
<reference evidence="3 4" key="1">
    <citation type="journal article" date="2013" name="Genome Announc.">
        <title>Draft genome sequence of MKD8, a conjugal recipient Mycobacterium smegmatis strain.</title>
        <authorList>
            <person name="Gray T.A."/>
            <person name="Palumbo M.J."/>
            <person name="Derbyshire K.M."/>
        </authorList>
    </citation>
    <scope>NUCLEOTIDE SEQUENCE [LARGE SCALE GENOMIC DNA]</scope>
    <source>
        <strain evidence="3 4">MKD8</strain>
    </source>
</reference>
<dbReference type="InterPro" id="IPR052710">
    <property type="entry name" value="CAAX_protease"/>
</dbReference>
<dbReference type="AlphaFoldDB" id="A0A2U9PRT6"/>
<evidence type="ECO:0000259" key="2">
    <source>
        <dbReference type="Pfam" id="PF02517"/>
    </source>
</evidence>
<evidence type="ECO:0000256" key="1">
    <source>
        <dbReference type="SAM" id="Phobius"/>
    </source>
</evidence>
<organism evidence="3 4">
    <name type="scientific">Mycolicibacterium smegmatis (strain MKD8)</name>
    <name type="common">Mycobacterium smegmatis</name>
    <dbReference type="NCBI Taxonomy" id="1214915"/>
    <lineage>
        <taxon>Bacteria</taxon>
        <taxon>Bacillati</taxon>
        <taxon>Actinomycetota</taxon>
        <taxon>Actinomycetes</taxon>
        <taxon>Mycobacteriales</taxon>
        <taxon>Mycobacteriaceae</taxon>
        <taxon>Mycolicibacterium</taxon>
    </lineage>
</organism>
<feature type="transmembrane region" description="Helical" evidence="1">
    <location>
        <begin position="47"/>
        <end position="68"/>
    </location>
</feature>
<accession>A0A2U9PRT6</accession>
<dbReference type="PANTHER" id="PTHR36435">
    <property type="entry name" value="SLR1288 PROTEIN"/>
    <property type="match status" value="1"/>
</dbReference>
<feature type="transmembrane region" description="Helical" evidence="1">
    <location>
        <begin position="219"/>
        <end position="236"/>
    </location>
</feature>
<keyword evidence="1" id="KW-0812">Transmembrane</keyword>
<dbReference type="Proteomes" id="UP000011200">
    <property type="component" value="Chromosome"/>
</dbReference>
<keyword evidence="1" id="KW-0472">Membrane</keyword>
<protein>
    <recommendedName>
        <fullName evidence="2">CAAX prenyl protease 2/Lysostaphin resistance protein A-like domain-containing protein</fullName>
    </recommendedName>
</protein>
<dbReference type="GO" id="GO:0080120">
    <property type="term" value="P:CAAX-box protein maturation"/>
    <property type="evidence" value="ECO:0007669"/>
    <property type="project" value="UniProtKB-ARBA"/>
</dbReference>
<reference evidence="4" key="2">
    <citation type="submission" date="2018-03" db="EMBL/GenBank/DDBJ databases">
        <authorList>
            <person name="Derbyshire K."/>
            <person name="Gray T.A."/>
            <person name="Champion M."/>
        </authorList>
    </citation>
    <scope>NUCLEOTIDE SEQUENCE [LARGE SCALE GENOMIC DNA]</scope>
    <source>
        <strain evidence="4">MKD8</strain>
    </source>
</reference>
<dbReference type="InterPro" id="IPR003675">
    <property type="entry name" value="Rce1/LyrA-like_dom"/>
</dbReference>
<feature type="domain" description="CAAX prenyl protease 2/Lysostaphin resistance protein A-like" evidence="2">
    <location>
        <begin position="135"/>
        <end position="223"/>
    </location>
</feature>
<evidence type="ECO:0000313" key="3">
    <source>
        <dbReference type="EMBL" id="AWT54448.1"/>
    </source>
</evidence>
<feature type="transmembrane region" description="Helical" evidence="1">
    <location>
        <begin position="133"/>
        <end position="155"/>
    </location>
</feature>
<feature type="transmembrane region" description="Helical" evidence="1">
    <location>
        <begin position="167"/>
        <end position="185"/>
    </location>
</feature>
<name>A0A2U9PRT6_MYCSE</name>
<dbReference type="PANTHER" id="PTHR36435:SF1">
    <property type="entry name" value="CAAX AMINO TERMINAL PROTEASE FAMILY PROTEIN"/>
    <property type="match status" value="1"/>
</dbReference>